<dbReference type="Gene3D" id="3.30.160.540">
    <property type="match status" value="1"/>
</dbReference>
<dbReference type="GO" id="GO:1901891">
    <property type="term" value="P:regulation of cell septum assembly"/>
    <property type="evidence" value="ECO:0007669"/>
    <property type="project" value="InterPro"/>
</dbReference>
<dbReference type="Pfam" id="PF03775">
    <property type="entry name" value="MinC_C"/>
    <property type="match status" value="1"/>
</dbReference>
<dbReference type="EMBL" id="CP023483">
    <property type="protein sequence ID" value="ATF25118.1"/>
    <property type="molecule type" value="Genomic_DNA"/>
</dbReference>
<evidence type="ECO:0000256" key="5">
    <source>
        <dbReference type="ARBA" id="ARBA00046874"/>
    </source>
</evidence>
<sequence>MMDKKPVQLKGTKDGIVLNLSDESGYKELINELKTMLSTRKNKTVDETSKRSPVIVETGARILSKDFQEQIIRIIHDESDLIVSRIQTSVMTRAAAKKWKHEDEVFPVSRLIRSGQLVESQAHILVVGEVNPGGHVEVIEHAFVLGDVKGTIHAGKNGNMKAVIMGCFHYPAQLRIASSVRTIDKEEAIALSSRMSVAYLDKENNIAIEELSKYSDVKSIFAVEKGGR</sequence>
<evidence type="ECO:0000256" key="2">
    <source>
        <dbReference type="ARBA" id="ARBA00022618"/>
    </source>
</evidence>
<reference evidence="10" key="2">
    <citation type="submission" date="2018-04" db="EMBL/GenBank/DDBJ databases">
        <authorList>
            <person name="Go L.Y."/>
            <person name="Mitchell J.A."/>
        </authorList>
    </citation>
    <scope>NUCLEOTIDE SEQUENCE</scope>
    <source>
        <strain evidence="10">BSAS1 3</strain>
    </source>
</reference>
<dbReference type="PANTHER" id="PTHR34108:SF1">
    <property type="entry name" value="SEPTUM SITE-DETERMINING PROTEIN MINC"/>
    <property type="match status" value="1"/>
</dbReference>
<protein>
    <recommendedName>
        <fullName evidence="6">Probable septum site-determining protein MinC</fullName>
    </recommendedName>
</protein>
<evidence type="ECO:0000313" key="9">
    <source>
        <dbReference type="EMBL" id="ATF25118.1"/>
    </source>
</evidence>
<evidence type="ECO:0000256" key="6">
    <source>
        <dbReference type="HAMAP-Rule" id="MF_00267"/>
    </source>
</evidence>
<comment type="function">
    <text evidence="6">Cell division inhibitor that blocks the formation of polar Z ring septums. Rapidly oscillates between the poles of the cell to destabilize FtsZ filaments that have formed before they mature into polar Z rings. Prevents FtsZ polymerization.</text>
</comment>
<evidence type="ECO:0000313" key="12">
    <source>
        <dbReference type="Proteomes" id="UP000270190"/>
    </source>
</evidence>
<dbReference type="InterPro" id="IPR016098">
    <property type="entry name" value="CAP/MinC_C"/>
</dbReference>
<dbReference type="Proteomes" id="UP000243591">
    <property type="component" value="Chromosome"/>
</dbReference>
<name>A0A291KD65_BROTH</name>
<dbReference type="HAMAP" id="MF_00267">
    <property type="entry name" value="MinC"/>
    <property type="match status" value="1"/>
</dbReference>
<keyword evidence="11" id="KW-1185">Reference proteome</keyword>
<comment type="subunit">
    <text evidence="5 6">Interacts with MinD and FtsZ.</text>
</comment>
<comment type="similarity">
    <text evidence="1 6">Belongs to the MinC family.</text>
</comment>
<dbReference type="KEGG" id="bths:CNY62_01260"/>
<keyword evidence="3 6" id="KW-0717">Septation</keyword>
<evidence type="ECO:0000256" key="3">
    <source>
        <dbReference type="ARBA" id="ARBA00023210"/>
    </source>
</evidence>
<dbReference type="RefSeq" id="WP_081312076.1">
    <property type="nucleotide sequence ID" value="NZ_CP016839.1"/>
</dbReference>
<keyword evidence="4 6" id="KW-0131">Cell cycle</keyword>
<dbReference type="Proteomes" id="UP000270190">
    <property type="component" value="Unassembled WGS sequence"/>
</dbReference>
<dbReference type="InterPro" id="IPR036145">
    <property type="entry name" value="MinC_C_sf"/>
</dbReference>
<evidence type="ECO:0000313" key="11">
    <source>
        <dbReference type="Proteomes" id="UP000243591"/>
    </source>
</evidence>
<dbReference type="Gene3D" id="2.160.20.70">
    <property type="match status" value="1"/>
</dbReference>
<evidence type="ECO:0000313" key="10">
    <source>
        <dbReference type="EMBL" id="SPP28374.1"/>
    </source>
</evidence>
<feature type="domain" description="Septum formation inhibitor MinC C-terminal" evidence="7">
    <location>
        <begin position="109"/>
        <end position="208"/>
    </location>
</feature>
<feature type="domain" description="Septum site-determining protein MinC N-terminal" evidence="8">
    <location>
        <begin position="7"/>
        <end position="86"/>
    </location>
</feature>
<dbReference type="STRING" id="2756.BFR44_02260"/>
<dbReference type="InterPro" id="IPR005526">
    <property type="entry name" value="Septum_form_inhib_MinC_C"/>
</dbReference>
<proteinExistence type="inferred from homology"/>
<evidence type="ECO:0000256" key="4">
    <source>
        <dbReference type="ARBA" id="ARBA00023306"/>
    </source>
</evidence>
<dbReference type="PANTHER" id="PTHR34108">
    <property type="entry name" value="SEPTUM SITE-DETERMINING PROTEIN MINC"/>
    <property type="match status" value="1"/>
</dbReference>
<gene>
    <name evidence="6 10" type="primary">minC</name>
    <name evidence="10" type="ORF">BTBSAS_20244</name>
    <name evidence="9" type="ORF">CNY62_01260</name>
</gene>
<organism evidence="9 11">
    <name type="scientific">Brochothrix thermosphacta</name>
    <name type="common">Microbacterium thermosphactum</name>
    <dbReference type="NCBI Taxonomy" id="2756"/>
    <lineage>
        <taxon>Bacteria</taxon>
        <taxon>Bacillati</taxon>
        <taxon>Bacillota</taxon>
        <taxon>Bacilli</taxon>
        <taxon>Bacillales</taxon>
        <taxon>Listeriaceae</taxon>
        <taxon>Brochothrix</taxon>
    </lineage>
</organism>
<dbReference type="InterPro" id="IPR013033">
    <property type="entry name" value="MinC"/>
</dbReference>
<dbReference type="AlphaFoldDB" id="A0A291KD65"/>
<dbReference type="GO" id="GO:0000902">
    <property type="term" value="P:cell morphogenesis"/>
    <property type="evidence" value="ECO:0007669"/>
    <property type="project" value="InterPro"/>
</dbReference>
<dbReference type="InterPro" id="IPR055219">
    <property type="entry name" value="MinC_N_1"/>
</dbReference>
<dbReference type="GO" id="GO:0000917">
    <property type="term" value="P:division septum assembly"/>
    <property type="evidence" value="ECO:0007669"/>
    <property type="project" value="UniProtKB-KW"/>
</dbReference>
<reference evidence="9 11" key="1">
    <citation type="submission" date="2017-09" db="EMBL/GenBank/DDBJ databases">
        <title>Complete Genome Sequences of Two Strains of the Meat Spoilage Bacterium Brochothrix thermosphacta Isolated from Ground Chicken.</title>
        <authorList>
            <person name="Paoli G.C."/>
            <person name="Wijey C."/>
            <person name="Chen C.-Y."/>
            <person name="Nguyen L."/>
            <person name="Yan X."/>
            <person name="Irwin P.L."/>
        </authorList>
    </citation>
    <scope>NUCLEOTIDE SEQUENCE [LARGE SCALE GENOMIC DNA]</scope>
    <source>
        <strain evidence="9 11">BI</strain>
    </source>
</reference>
<dbReference type="SUPFAM" id="SSF63848">
    <property type="entry name" value="Cell-division inhibitor MinC, C-terminal domain"/>
    <property type="match status" value="1"/>
</dbReference>
<dbReference type="EMBL" id="OUNC01000012">
    <property type="protein sequence ID" value="SPP28374.1"/>
    <property type="molecule type" value="Genomic_DNA"/>
</dbReference>
<reference evidence="12" key="3">
    <citation type="submission" date="2018-04" db="EMBL/GenBank/DDBJ databases">
        <authorList>
            <person name="Illikoud N."/>
        </authorList>
    </citation>
    <scope>NUCLEOTIDE SEQUENCE [LARGE SCALE GENOMIC DNA]</scope>
</reference>
<evidence type="ECO:0000259" key="8">
    <source>
        <dbReference type="Pfam" id="PF22642"/>
    </source>
</evidence>
<dbReference type="GeneID" id="66538252"/>
<dbReference type="Pfam" id="PF22642">
    <property type="entry name" value="MinC_N_1"/>
    <property type="match status" value="1"/>
</dbReference>
<accession>A0A291KD65</accession>
<evidence type="ECO:0000256" key="1">
    <source>
        <dbReference type="ARBA" id="ARBA00006291"/>
    </source>
</evidence>
<evidence type="ECO:0000259" key="7">
    <source>
        <dbReference type="Pfam" id="PF03775"/>
    </source>
</evidence>
<keyword evidence="2 6" id="KW-0132">Cell division</keyword>